<evidence type="ECO:0000313" key="3">
    <source>
        <dbReference type="Proteomes" id="UP000265716"/>
    </source>
</evidence>
<dbReference type="PANTHER" id="PTHR19303">
    <property type="entry name" value="TRANSPOSON"/>
    <property type="match status" value="1"/>
</dbReference>
<dbReference type="InterPro" id="IPR050863">
    <property type="entry name" value="CenT-Element_Derived"/>
</dbReference>
<accession>A0A397CI07</accession>
<evidence type="ECO:0000313" key="2">
    <source>
        <dbReference type="EMBL" id="RHY43816.1"/>
    </source>
</evidence>
<organism evidence="2 3">
    <name type="scientific">Aphanomyces astaci</name>
    <name type="common">Crayfish plague agent</name>
    <dbReference type="NCBI Taxonomy" id="112090"/>
    <lineage>
        <taxon>Eukaryota</taxon>
        <taxon>Sar</taxon>
        <taxon>Stramenopiles</taxon>
        <taxon>Oomycota</taxon>
        <taxon>Saprolegniomycetes</taxon>
        <taxon>Saprolegniales</taxon>
        <taxon>Verrucalvaceae</taxon>
        <taxon>Aphanomyces</taxon>
    </lineage>
</organism>
<evidence type="ECO:0000259" key="1">
    <source>
        <dbReference type="Pfam" id="PF03184"/>
    </source>
</evidence>
<reference evidence="2 3" key="1">
    <citation type="submission" date="2018-08" db="EMBL/GenBank/DDBJ databases">
        <title>Aphanomyces genome sequencing and annotation.</title>
        <authorList>
            <person name="Minardi D."/>
            <person name="Oidtmann B."/>
            <person name="Van Der Giezen M."/>
            <person name="Studholme D.J."/>
        </authorList>
    </citation>
    <scope>NUCLEOTIDE SEQUENCE [LARGE SCALE GENOMIC DNA]</scope>
    <source>
        <strain evidence="2 3">SA</strain>
    </source>
</reference>
<dbReference type="GO" id="GO:0003677">
    <property type="term" value="F:DNA binding"/>
    <property type="evidence" value="ECO:0007669"/>
    <property type="project" value="TreeGrafter"/>
</dbReference>
<sequence length="398" mass="45735">MRATKRKQNRYSNGQRKQLLSEFRASSATSERQFCREKKIPRATWQDWRSREPRIMASKRHSRHATMGGQGHREILPFKEELLAYMRAKRGAEEHLRVFHLMRWVNSNQKAWLVQYLGSKLNEAVAYQSFRSLMLRFAARHRFRHRVPSVSKVTQKVLDDVWLGNAVHFWSTYGHYPRSQILNVDETGVFFDMPPSLTLAEIGQSSKCTKTDKHSERLTAVLTIRADGVKLPILFIVKGKPGGTIETNELPTYPPGHVYAVQENAWMDDRVWDQYLDELLAAHVVDSSVLLVDNLACHVSERSRDKVAETMFSVLEPLPPNSTSRCQPLDVGVMGPLKAMLKTAWLLEDDERNGDVMTAQEKRLATVKRTIKVWDRITTVSNMCSKPPYVVRLHAIVV</sequence>
<dbReference type="PANTHER" id="PTHR19303:SF57">
    <property type="entry name" value="HTH CENPB-TYPE DOMAIN-CONTAINING PROTEIN"/>
    <property type="match status" value="1"/>
</dbReference>
<feature type="domain" description="DDE-1" evidence="1">
    <location>
        <begin position="216"/>
        <end position="355"/>
    </location>
</feature>
<dbReference type="Proteomes" id="UP000265716">
    <property type="component" value="Unassembled WGS sequence"/>
</dbReference>
<dbReference type="InterPro" id="IPR004875">
    <property type="entry name" value="DDE_SF_endonuclease_dom"/>
</dbReference>
<protein>
    <recommendedName>
        <fullName evidence="1">DDE-1 domain-containing protein</fullName>
    </recommendedName>
</protein>
<proteinExistence type="predicted"/>
<dbReference type="Pfam" id="PF03184">
    <property type="entry name" value="DDE_1"/>
    <property type="match status" value="1"/>
</dbReference>
<dbReference type="EMBL" id="QUTC01008453">
    <property type="protein sequence ID" value="RHY43816.1"/>
    <property type="molecule type" value="Genomic_DNA"/>
</dbReference>
<dbReference type="VEuPathDB" id="FungiDB:H257_14448"/>
<comment type="caution">
    <text evidence="2">The sequence shown here is derived from an EMBL/GenBank/DDBJ whole genome shotgun (WGS) entry which is preliminary data.</text>
</comment>
<name>A0A397CI07_APHAT</name>
<gene>
    <name evidence="2" type="ORF">DYB38_011076</name>
</gene>
<dbReference type="GO" id="GO:0005634">
    <property type="term" value="C:nucleus"/>
    <property type="evidence" value="ECO:0007669"/>
    <property type="project" value="TreeGrafter"/>
</dbReference>
<dbReference type="AlphaFoldDB" id="A0A397CI07"/>